<dbReference type="RefSeq" id="XP_022244043.1">
    <property type="nucleotide sequence ID" value="XM_022388335.1"/>
</dbReference>
<feature type="disulfide bond" evidence="12">
    <location>
        <begin position="548"/>
        <end position="557"/>
    </location>
</feature>
<feature type="disulfide bond" evidence="12">
    <location>
        <begin position="510"/>
        <end position="524"/>
    </location>
</feature>
<feature type="domain" description="Laminin EGF-like" evidence="15">
    <location>
        <begin position="1087"/>
        <end position="1134"/>
    </location>
</feature>
<dbReference type="Gene3D" id="2.10.25.10">
    <property type="entry name" value="Laminin"/>
    <property type="match status" value="11"/>
</dbReference>
<feature type="domain" description="Laminin EGF-like" evidence="15">
    <location>
        <begin position="878"/>
        <end position="927"/>
    </location>
</feature>
<dbReference type="PROSITE" id="PS51116">
    <property type="entry name" value="LAMININ_IVB"/>
    <property type="match status" value="1"/>
</dbReference>
<feature type="disulfide bond" evidence="12">
    <location>
        <begin position="1087"/>
        <end position="1099"/>
    </location>
</feature>
<dbReference type="Pfam" id="PF21199">
    <property type="entry name" value="LAMININ_IV_B"/>
    <property type="match status" value="1"/>
</dbReference>
<evidence type="ECO:0000256" key="14">
    <source>
        <dbReference type="SAM" id="SignalP"/>
    </source>
</evidence>
<dbReference type="Pfam" id="PF00053">
    <property type="entry name" value="EGF_laminin"/>
    <property type="match status" value="11"/>
</dbReference>
<feature type="disulfide bond" evidence="12">
    <location>
        <begin position="446"/>
        <end position="455"/>
    </location>
</feature>
<evidence type="ECO:0000256" key="8">
    <source>
        <dbReference type="ARBA" id="ARBA00023054"/>
    </source>
</evidence>
<evidence type="ECO:0000313" key="19">
    <source>
        <dbReference type="RefSeq" id="XP_022244043.1"/>
    </source>
</evidence>
<feature type="coiled-coil region" evidence="13">
    <location>
        <begin position="1434"/>
        <end position="1482"/>
    </location>
</feature>
<dbReference type="PANTHER" id="PTHR10574">
    <property type="entry name" value="NETRIN/LAMININ-RELATED"/>
    <property type="match status" value="1"/>
</dbReference>
<feature type="disulfide bond" evidence="12">
    <location>
        <begin position="1108"/>
        <end position="1117"/>
    </location>
</feature>
<protein>
    <submittedName>
        <fullName evidence="19">Laminin subunit beta-1-like</fullName>
    </submittedName>
</protein>
<sequence length="1782" mass="201080">MKRLRLWCVVLVTVCVSYASNSGGHSYRTQRRWPERRVNGRRLQVIDEGRTYPHACNESSCYPAVGNLLIGRQKYLWASSTCGQQKKEQFCIVSHLKERKKCFVCDSQDLQRSHEIENIVSRIGGNRLKWWQAENGKENVTIQLDLEAEFHFTHLIITFKTFRPAAMLIERSYDFGRTWKVYQYFAYSCADSFPGIPNKPRERVTDVVCDSRYSGVEPSTEGEVIFRVLPPNIEVDDPYSSEIQDLLKITNLRINFTKLHTLGDNLLDQSKQIKMKYYYAVYEMVVRGSCSCYGHANQCVGELGQPTGPDMVYGKCLCTHHTKGMNCEQCEDMYNDKPWKPAIGKQTNACEKCNCNGHATRCHFDPAVWESSGRVSGGVCDNCQHYTMGQNCEQCRPFYFRDSRLDITHPDVCQPCDCDPYGTLGKGICEPHNDSIMGTVAGVCHCKKNVEGRRCDHCKKGFWNFRPDNPDGCEPCSCNLLGITEKQGCNQFTGECTCKRNVAGRDCNQCLTEFWGLSIDEVGCKPCDCDSGGAYDHNCDVVNGQCRCRPHVVERRCDQPESGYFVGNLDYLTYEAELTRGCQNCQVIVREPKPDRKSTWTGLGFMRVYEGSNLKFNISDIPQTLEYGIIIRYEHQLPKDWKKVIVSIKRLDPIEQSGPCAHTKPSNDKKIIRLSSGETHVLVPPSVCLEKGKMYTIRLKFKYYNRQKFNPQAFVYIDSIVLIPQIDRIPFFQKIFGSERNRDEFKRLHCDEILFSVSQRKLPDVCKKFLYSIGFYVFDGGLKCGCNLIGSFSEQCDQLGGQCQCKTNVVGRRCDRCTPGTYGLDQKGCKSCNCHSEGSLDNFCNIETGQCRCRGSAYGQHCDKCPRGFWNFPNCEVCNCNDHADACDLTNGHCLNCRNFTTGPNCDRCITGYYGDPRIGVQISCRPCSCPHSKFSHARDCELDRENKNVICHCEEGYKGEKCEECADNFYGNPSVPGEKCHRCKCNDNIDVTVPGSCDPLTGECLLCIFNTEGPSCEYCKHGYYGNATQHNCQMCVCSTLGTDPNAKQCNETTGQCTCLPNVIGKTCDQCAVGFWNFSSGEGCKPCDCDPQGSLSNDCNVFDGWCHCKEGYGGRTCADCKDNYWGDPKTKCIPCDCDFEGVATLQCRRNDGTCFCKKGIVGRYCDQCARGYTGKAPECEHCGECFEQWECKIKDLKNQALTLIEKFKEVNNTGTTGVYTEEFEEMQKKLDEIQKILASQNVTRFDTSEFQITLQFLSLNMTTNEALLENVDSEINGTLQRISDATHALNDLRGRAGILELNASILEYNATKLQEAVVEGALNITKKAQKSSDLSEIQAKAAHNILDESAEWRNKTEELFRQKKKDFNKTYDENKAILENISDQTSVIESGVGEINRLVCDGVGTVDKCDHVCGGAGCDKCGGISCNNGAITVAKNALDLAEEAQQNIARKKAAAKNLLTKMKNLKMLADEALDKSREAVEQTSNFQLESGDISAEMMDLLLHVEKFLDTEGLQYEKIQDLSDECLNLKMSLGPEEIEKLAHEIKEIVKNLTNIEEIFNATSQKHEEVKELVNRAVIIKKNADAVLKVANNVNVNLEEAKESQDRAETAIARTREFISIVDRGLKEIENQTQEAKAISENSLRELEKLGKQSGKLQEKYSENKRSLDKALNEAQNSTKLAVKAEEDAQLLEKKYKETENLLGQKEVESNDIRYRTQELKEKAINLVALATKRYHDFKELEANFNKNNQTLNRYKDILDGLLQESEEVIEDIRKKSTLYRECT</sequence>
<dbReference type="Pfam" id="PF24973">
    <property type="entry name" value="EGF_LMN_ATRN"/>
    <property type="match status" value="2"/>
</dbReference>
<dbReference type="InterPro" id="IPR056863">
    <property type="entry name" value="LMN_ATRN_NET-like_EGF"/>
</dbReference>
<feature type="domain" description="Laminin EGF-like" evidence="15">
    <location>
        <begin position="784"/>
        <end position="831"/>
    </location>
</feature>
<feature type="domain" description="Laminin N-terminal" evidence="17">
    <location>
        <begin position="57"/>
        <end position="289"/>
    </location>
</feature>
<evidence type="ECO:0000259" key="15">
    <source>
        <dbReference type="PROSITE" id="PS50027"/>
    </source>
</evidence>
<gene>
    <name evidence="19" type="primary">LOC106461387</name>
</gene>
<feature type="domain" description="Laminin IV type B" evidence="16">
    <location>
        <begin position="566"/>
        <end position="778"/>
    </location>
</feature>
<dbReference type="InterPro" id="IPR013015">
    <property type="entry name" value="Laminin_IV_B"/>
</dbReference>
<dbReference type="CDD" id="cd00055">
    <property type="entry name" value="EGF_Lam"/>
    <property type="match status" value="13"/>
</dbReference>
<feature type="disulfide bond" evidence="12">
    <location>
        <begin position="853"/>
        <end position="862"/>
    </location>
</feature>
<feature type="chain" id="PRO_5046136107" evidence="14">
    <location>
        <begin position="20"/>
        <end position="1782"/>
    </location>
</feature>
<evidence type="ECO:0000256" key="3">
    <source>
        <dbReference type="ARBA" id="ARBA00022530"/>
    </source>
</evidence>
<feature type="disulfide bond" evidence="12">
    <location>
        <begin position="897"/>
        <end position="906"/>
    </location>
</feature>
<dbReference type="SMART" id="SM00181">
    <property type="entry name" value="EGF"/>
    <property type="match status" value="8"/>
</dbReference>
<feature type="disulfide bond" evidence="12">
    <location>
        <begin position="383"/>
        <end position="392"/>
    </location>
</feature>
<dbReference type="GeneID" id="106461387"/>
<feature type="coiled-coil region" evidence="13">
    <location>
        <begin position="1589"/>
        <end position="1707"/>
    </location>
</feature>
<feature type="disulfide bond" evidence="12">
    <location>
        <begin position="832"/>
        <end position="844"/>
    </location>
</feature>
<keyword evidence="10" id="KW-0325">Glycoprotein</keyword>
<reference evidence="19" key="1">
    <citation type="submission" date="2025-08" db="UniProtKB">
        <authorList>
            <consortium name="RefSeq"/>
        </authorList>
    </citation>
    <scope>IDENTIFICATION</scope>
    <source>
        <tissue evidence="19">Muscle</tissue>
    </source>
</reference>
<evidence type="ECO:0000256" key="4">
    <source>
        <dbReference type="ARBA" id="ARBA00022729"/>
    </source>
</evidence>
<keyword evidence="3" id="KW-0272">Extracellular matrix</keyword>
<feature type="disulfide bond" evidence="12">
    <location>
        <begin position="786"/>
        <end position="803"/>
    </location>
</feature>
<dbReference type="PRINTS" id="PR00011">
    <property type="entry name" value="EGFLAMININ"/>
</dbReference>
<dbReference type="PROSITE" id="PS01248">
    <property type="entry name" value="EGF_LAM_1"/>
    <property type="match status" value="5"/>
</dbReference>
<accession>A0ABM1SK87</accession>
<evidence type="ECO:0000313" key="18">
    <source>
        <dbReference type="Proteomes" id="UP000694941"/>
    </source>
</evidence>
<feature type="disulfide bond" evidence="12">
    <location>
        <begin position="784"/>
        <end position="796"/>
    </location>
</feature>
<dbReference type="InterPro" id="IPR000742">
    <property type="entry name" value="EGF"/>
</dbReference>
<keyword evidence="18" id="KW-1185">Reference proteome</keyword>
<feature type="signal peptide" evidence="14">
    <location>
        <begin position="1"/>
        <end position="19"/>
    </location>
</feature>
<feature type="disulfide bond" evidence="12">
    <location>
        <begin position="498"/>
        <end position="507"/>
    </location>
</feature>
<evidence type="ECO:0000256" key="9">
    <source>
        <dbReference type="ARBA" id="ARBA00023157"/>
    </source>
</evidence>
<feature type="domain" description="Laminin EGF-like" evidence="15">
    <location>
        <begin position="832"/>
        <end position="877"/>
    </location>
</feature>
<feature type="disulfide bond" evidence="12">
    <location>
        <begin position="1059"/>
        <end position="1068"/>
    </location>
</feature>
<feature type="domain" description="Laminin EGF-like" evidence="15">
    <location>
        <begin position="1036"/>
        <end position="1086"/>
    </location>
</feature>
<dbReference type="SMART" id="SM00136">
    <property type="entry name" value="LamNT"/>
    <property type="match status" value="1"/>
</dbReference>
<comment type="subcellular location">
    <subcellularLocation>
        <location evidence="1">Secreted</location>
        <location evidence="1">Extracellular space</location>
        <location evidence="1">Extracellular matrix</location>
        <location evidence="1">Basement membrane</location>
    </subcellularLocation>
</comment>
<feature type="domain" description="Laminin EGF-like" evidence="15">
    <location>
        <begin position="416"/>
        <end position="475"/>
    </location>
</feature>
<dbReference type="Pfam" id="PF00055">
    <property type="entry name" value="Laminin_N"/>
    <property type="match status" value="1"/>
</dbReference>
<organism evidence="18 19">
    <name type="scientific">Limulus polyphemus</name>
    <name type="common">Atlantic horseshoe crab</name>
    <dbReference type="NCBI Taxonomy" id="6850"/>
    <lineage>
        <taxon>Eukaryota</taxon>
        <taxon>Metazoa</taxon>
        <taxon>Ecdysozoa</taxon>
        <taxon>Arthropoda</taxon>
        <taxon>Chelicerata</taxon>
        <taxon>Merostomata</taxon>
        <taxon>Xiphosura</taxon>
        <taxon>Limulidae</taxon>
        <taxon>Limulus</taxon>
    </lineage>
</organism>
<dbReference type="SMART" id="SM00180">
    <property type="entry name" value="EGF_Lam"/>
    <property type="match status" value="13"/>
</dbReference>
<feature type="coiled-coil region" evidence="13">
    <location>
        <begin position="1186"/>
        <end position="1213"/>
    </location>
</feature>
<evidence type="ECO:0000259" key="17">
    <source>
        <dbReference type="PROSITE" id="PS51117"/>
    </source>
</evidence>
<evidence type="ECO:0000256" key="13">
    <source>
        <dbReference type="SAM" id="Coils"/>
    </source>
</evidence>
<evidence type="ECO:0000256" key="10">
    <source>
        <dbReference type="ARBA" id="ARBA00023180"/>
    </source>
</evidence>
<feature type="disulfide bond" evidence="12">
    <location>
        <begin position="529"/>
        <end position="546"/>
    </location>
</feature>
<keyword evidence="7" id="KW-0130">Cell adhesion</keyword>
<evidence type="ECO:0000256" key="1">
    <source>
        <dbReference type="ARBA" id="ARBA00004302"/>
    </source>
</evidence>
<keyword evidence="11 12" id="KW-0424">Laminin EGF-like domain</keyword>
<feature type="domain" description="Laminin EGF-like" evidence="15">
    <location>
        <begin position="527"/>
        <end position="584"/>
    </location>
</feature>
<keyword evidence="2" id="KW-0964">Secreted</keyword>
<feature type="disulfide bond" evidence="12">
    <location>
        <begin position="805"/>
        <end position="814"/>
    </location>
</feature>
<feature type="domain" description="Laminin EGF-like" evidence="15">
    <location>
        <begin position="476"/>
        <end position="526"/>
    </location>
</feature>
<keyword evidence="8 13" id="KW-0175">Coiled coil</keyword>
<evidence type="ECO:0000256" key="5">
    <source>
        <dbReference type="ARBA" id="ARBA00022737"/>
    </source>
</evidence>
<feature type="disulfide bond" evidence="12">
    <location>
        <begin position="834"/>
        <end position="851"/>
    </location>
</feature>
<dbReference type="SUPFAM" id="SSF57196">
    <property type="entry name" value="EGF/Laminin"/>
    <property type="match status" value="13"/>
</dbReference>
<dbReference type="Gene3D" id="2.60.120.260">
    <property type="entry name" value="Galactose-binding domain-like"/>
    <property type="match status" value="1"/>
</dbReference>
<evidence type="ECO:0000259" key="16">
    <source>
        <dbReference type="PROSITE" id="PS51116"/>
    </source>
</evidence>
<evidence type="ECO:0000256" key="7">
    <source>
        <dbReference type="ARBA" id="ARBA00022889"/>
    </source>
</evidence>
<evidence type="ECO:0000256" key="12">
    <source>
        <dbReference type="PROSITE-ProRule" id="PRU00460"/>
    </source>
</evidence>
<dbReference type="PROSITE" id="PS50027">
    <property type="entry name" value="EGF_LAM_2"/>
    <property type="match status" value="9"/>
</dbReference>
<dbReference type="InterPro" id="IPR050440">
    <property type="entry name" value="Laminin/Netrin_ECM"/>
</dbReference>
<dbReference type="InterPro" id="IPR008211">
    <property type="entry name" value="Laminin_N"/>
</dbReference>
<evidence type="ECO:0000256" key="6">
    <source>
        <dbReference type="ARBA" id="ARBA00022869"/>
    </source>
</evidence>
<dbReference type="PANTHER" id="PTHR10574:SF375">
    <property type="entry name" value="LAMININ SUBUNIT BETA-1"/>
    <property type="match status" value="1"/>
</dbReference>
<keyword evidence="5" id="KW-0677">Repeat</keyword>
<dbReference type="InterPro" id="IPR002049">
    <property type="entry name" value="LE_dom"/>
</dbReference>
<feature type="disulfide bond" evidence="12">
    <location>
        <begin position="527"/>
        <end position="539"/>
    </location>
</feature>
<name>A0ABM1SK87_LIMPO</name>
<keyword evidence="4 14" id="KW-0732">Signal</keyword>
<feature type="domain" description="Laminin EGF-like" evidence="15">
    <location>
        <begin position="353"/>
        <end position="415"/>
    </location>
</feature>
<evidence type="ECO:0000256" key="11">
    <source>
        <dbReference type="ARBA" id="ARBA00023292"/>
    </source>
</evidence>
<feature type="disulfide bond" evidence="12">
    <location>
        <begin position="1089"/>
        <end position="1106"/>
    </location>
</feature>
<keyword evidence="6" id="KW-0084">Basement membrane</keyword>
<proteinExistence type="predicted"/>
<dbReference type="PROSITE" id="PS51117">
    <property type="entry name" value="LAMININ_NTER"/>
    <property type="match status" value="1"/>
</dbReference>
<evidence type="ECO:0000256" key="2">
    <source>
        <dbReference type="ARBA" id="ARBA00022525"/>
    </source>
</evidence>
<comment type="caution">
    <text evidence="12">Lacks conserved residue(s) required for the propagation of feature annotation.</text>
</comment>
<keyword evidence="9 12" id="KW-1015">Disulfide bond</keyword>
<dbReference type="Gene3D" id="2.170.300.10">
    <property type="entry name" value="Tie2 ligand-binding domain superfamily"/>
    <property type="match status" value="1"/>
</dbReference>
<dbReference type="Proteomes" id="UP000694941">
    <property type="component" value="Unplaced"/>
</dbReference>